<dbReference type="InterPro" id="IPR029486">
    <property type="entry name" value="GH97_N"/>
</dbReference>
<evidence type="ECO:0000313" key="2">
    <source>
        <dbReference type="EMBL" id="QCS45004.1"/>
    </source>
</evidence>
<dbReference type="Gene3D" id="2.70.98.10">
    <property type="match status" value="1"/>
</dbReference>
<reference evidence="3" key="1">
    <citation type="submission" date="2019-05" db="EMBL/GenBank/DDBJ databases">
        <title>Genome sequence and methylation pattern of the halophilic Archaeon Natrinema versiforme BOL5-4.</title>
        <authorList>
            <person name="DasSarma P."/>
            <person name="Anton B.P."/>
            <person name="DasSarma S.L."/>
            <person name="Martinez F.L."/>
            <person name="Guzman D."/>
            <person name="Roberts R.J."/>
            <person name="DasSarma S."/>
        </authorList>
    </citation>
    <scope>NUCLEOTIDE SEQUENCE [LARGE SCALE GENOMIC DNA]</scope>
    <source>
        <strain evidence="3">BOL5-4</strain>
        <plasmid evidence="3">pnve414</plasmid>
    </source>
</reference>
<evidence type="ECO:0000313" key="3">
    <source>
        <dbReference type="Proteomes" id="UP000302218"/>
    </source>
</evidence>
<organism evidence="2 3">
    <name type="scientific">Natrinema versiforme</name>
    <dbReference type="NCBI Taxonomy" id="88724"/>
    <lineage>
        <taxon>Archaea</taxon>
        <taxon>Methanobacteriati</taxon>
        <taxon>Methanobacteriota</taxon>
        <taxon>Stenosarchaea group</taxon>
        <taxon>Halobacteria</taxon>
        <taxon>Halobacteriales</taxon>
        <taxon>Natrialbaceae</taxon>
        <taxon>Natrinema</taxon>
    </lineage>
</organism>
<proteinExistence type="predicted"/>
<dbReference type="Pfam" id="PF14508">
    <property type="entry name" value="GH97_N"/>
    <property type="match status" value="1"/>
</dbReference>
<accession>A0A4P8WNG5</accession>
<keyword evidence="2" id="KW-0614">Plasmid</keyword>
<dbReference type="EMBL" id="CP040332">
    <property type="protein sequence ID" value="QCS45004.1"/>
    <property type="molecule type" value="Genomic_DNA"/>
</dbReference>
<sequence length="93" mass="9664">MASLFAAASYSLNVPAETARPVSPGDDSVKQTVTSPAGNVKFTVDISSGTPHYSVSFEDSTVVKSSRLGFEFKNQPNFGVGSDASEITVTGSE</sequence>
<evidence type="ECO:0000259" key="1">
    <source>
        <dbReference type="Pfam" id="PF14508"/>
    </source>
</evidence>
<dbReference type="Proteomes" id="UP000302218">
    <property type="component" value="Plasmid pNVE414"/>
</dbReference>
<protein>
    <recommendedName>
        <fullName evidence="1">Glycosyl-hydrolase 97 N-terminal domain-containing protein</fullName>
    </recommendedName>
</protein>
<geneLocation type="plasmid" evidence="3">
    <name>pnve414</name>
</geneLocation>
<feature type="domain" description="Glycosyl-hydrolase 97 N-terminal" evidence="1">
    <location>
        <begin position="33"/>
        <end position="83"/>
    </location>
</feature>
<dbReference type="KEGG" id="nvr:FEJ81_22310"/>
<dbReference type="AlphaFoldDB" id="A0A4P8WNG5"/>
<gene>
    <name evidence="2" type="ORF">FEJ81_22310</name>
</gene>
<dbReference type="GO" id="GO:0030246">
    <property type="term" value="F:carbohydrate binding"/>
    <property type="evidence" value="ECO:0007669"/>
    <property type="project" value="InterPro"/>
</dbReference>
<dbReference type="InterPro" id="IPR014718">
    <property type="entry name" value="GH-type_carb-bd"/>
</dbReference>
<name>A0A4P8WNG5_9EURY</name>